<dbReference type="SUPFAM" id="SSF56801">
    <property type="entry name" value="Acetyl-CoA synthetase-like"/>
    <property type="match status" value="1"/>
</dbReference>
<organism evidence="3 4">
    <name type="scientific">Clathrus columnatus</name>
    <dbReference type="NCBI Taxonomy" id="1419009"/>
    <lineage>
        <taxon>Eukaryota</taxon>
        <taxon>Fungi</taxon>
        <taxon>Dikarya</taxon>
        <taxon>Basidiomycota</taxon>
        <taxon>Agaricomycotina</taxon>
        <taxon>Agaricomycetes</taxon>
        <taxon>Phallomycetidae</taxon>
        <taxon>Phallales</taxon>
        <taxon>Clathraceae</taxon>
        <taxon>Clathrus</taxon>
    </lineage>
</organism>
<evidence type="ECO:0000256" key="1">
    <source>
        <dbReference type="ARBA" id="ARBA00006432"/>
    </source>
</evidence>
<protein>
    <recommendedName>
        <fullName evidence="2">AMP-dependent synthetase/ligase domain-containing protein</fullName>
    </recommendedName>
</protein>
<evidence type="ECO:0000313" key="3">
    <source>
        <dbReference type="EMBL" id="GJJ14477.1"/>
    </source>
</evidence>
<comment type="similarity">
    <text evidence="1">Belongs to the ATP-dependent AMP-binding enzyme family.</text>
</comment>
<dbReference type="Pfam" id="PF00501">
    <property type="entry name" value="AMP-binding"/>
    <property type="match status" value="1"/>
</dbReference>
<dbReference type="InterPro" id="IPR042099">
    <property type="entry name" value="ANL_N_sf"/>
</dbReference>
<sequence length="498" mass="55876">MTFDSHLTLIEANAIHFPERLVFKVPQLDNEDDDMSSHQKIHGYWLRTLQCPPGSVVGLWVLGMLYRDLVHLFGLMNAGFVPQILTLKIRSAEVAVEYFKRSNISHIIHAPTAPTDQLRNHFQIHETVDIKPSDSVVADVHVPSLQEKTGDDTVVILHSSGSTSGKPKLIPYTRNWIHGHAQKPLPGLPDGKEISFQQFRNGACIVLMPWLDFTGAELCQIITECKANALYQLTPLLNKTLREAMKNSELQAVLKSLNFIACCGSVFGENERLWSMELGIPVRNWYGMTEMGITMVSEHDPIILHPINVPGLVYEFKPRDAEDKVEITEPKRKLVEAIISSSSIDRPYPTLCDPVDGHFHTRDLFEEVEPNGFIYRERLDDIIKMSRGQNCSASFIESQILLSCQNLVAACVVVGSGKPSPVLVVELLEEPTDIASLKEKIGKEAELINKDGFPHERIRPSDILIVPPGTIPRTPKGNINRSSAQHLYKKEIDAFFDE</sequence>
<reference evidence="3" key="1">
    <citation type="submission" date="2021-10" db="EMBL/GenBank/DDBJ databases">
        <title>De novo Genome Assembly of Clathrus columnatus (Basidiomycota, Fungi) Using Illumina and Nanopore Sequence Data.</title>
        <authorList>
            <person name="Ogiso-Tanaka E."/>
            <person name="Itagaki H."/>
            <person name="Hosoya T."/>
            <person name="Hosaka K."/>
        </authorList>
    </citation>
    <scope>NUCLEOTIDE SEQUENCE</scope>
    <source>
        <strain evidence="3">MO-923</strain>
    </source>
</reference>
<name>A0AAV5AIK2_9AGAM</name>
<dbReference type="AlphaFoldDB" id="A0AAV5AIK2"/>
<evidence type="ECO:0000313" key="4">
    <source>
        <dbReference type="Proteomes" id="UP001050691"/>
    </source>
</evidence>
<dbReference type="PANTHER" id="PTHR43201:SF8">
    <property type="entry name" value="ACYL-COA SYNTHETASE FAMILY MEMBER 3"/>
    <property type="match status" value="1"/>
</dbReference>
<dbReference type="Proteomes" id="UP001050691">
    <property type="component" value="Unassembled WGS sequence"/>
</dbReference>
<feature type="domain" description="AMP-dependent synthetase/ligase" evidence="2">
    <location>
        <begin position="199"/>
        <end position="297"/>
    </location>
</feature>
<dbReference type="InterPro" id="IPR045851">
    <property type="entry name" value="AMP-bd_C_sf"/>
</dbReference>
<evidence type="ECO:0000259" key="2">
    <source>
        <dbReference type="Pfam" id="PF00501"/>
    </source>
</evidence>
<dbReference type="EMBL" id="BPWL01000010">
    <property type="protein sequence ID" value="GJJ14477.1"/>
    <property type="molecule type" value="Genomic_DNA"/>
</dbReference>
<dbReference type="Gene3D" id="3.30.300.30">
    <property type="match status" value="1"/>
</dbReference>
<dbReference type="PANTHER" id="PTHR43201">
    <property type="entry name" value="ACYL-COA SYNTHETASE"/>
    <property type="match status" value="1"/>
</dbReference>
<proteinExistence type="inferred from homology"/>
<dbReference type="GO" id="GO:0031956">
    <property type="term" value="F:medium-chain fatty acid-CoA ligase activity"/>
    <property type="evidence" value="ECO:0007669"/>
    <property type="project" value="TreeGrafter"/>
</dbReference>
<comment type="caution">
    <text evidence="3">The sequence shown here is derived from an EMBL/GenBank/DDBJ whole genome shotgun (WGS) entry which is preliminary data.</text>
</comment>
<dbReference type="InterPro" id="IPR000873">
    <property type="entry name" value="AMP-dep_synth/lig_dom"/>
</dbReference>
<dbReference type="Pfam" id="PF23562">
    <property type="entry name" value="AMP-binding_C_3"/>
    <property type="match status" value="1"/>
</dbReference>
<accession>A0AAV5AIK2</accession>
<dbReference type="GO" id="GO:0006631">
    <property type="term" value="P:fatty acid metabolic process"/>
    <property type="evidence" value="ECO:0007669"/>
    <property type="project" value="TreeGrafter"/>
</dbReference>
<keyword evidence="4" id="KW-1185">Reference proteome</keyword>
<dbReference type="Gene3D" id="3.40.50.12780">
    <property type="entry name" value="N-terminal domain of ligase-like"/>
    <property type="match status" value="2"/>
</dbReference>
<gene>
    <name evidence="3" type="ORF">Clacol_008741</name>
</gene>